<feature type="region of interest" description="Disordered" evidence="1">
    <location>
        <begin position="278"/>
        <end position="298"/>
    </location>
</feature>
<proteinExistence type="predicted"/>
<dbReference type="Proteomes" id="UP000772434">
    <property type="component" value="Unassembled WGS sequence"/>
</dbReference>
<name>A0A9P5TWW3_9AGAR</name>
<evidence type="ECO:0000256" key="1">
    <source>
        <dbReference type="SAM" id="MobiDB-lite"/>
    </source>
</evidence>
<evidence type="ECO:0000313" key="3">
    <source>
        <dbReference type="Proteomes" id="UP000772434"/>
    </source>
</evidence>
<accession>A0A9P5TWW3</accession>
<feature type="compositionally biased region" description="Polar residues" evidence="1">
    <location>
        <begin position="1"/>
        <end position="22"/>
    </location>
</feature>
<comment type="caution">
    <text evidence="2">The sequence shown here is derived from an EMBL/GenBank/DDBJ whole genome shotgun (WGS) entry which is preliminary data.</text>
</comment>
<dbReference type="EMBL" id="JADNRY010000495">
    <property type="protein sequence ID" value="KAF9047226.1"/>
    <property type="molecule type" value="Genomic_DNA"/>
</dbReference>
<organism evidence="2 3">
    <name type="scientific">Rhodocollybia butyracea</name>
    <dbReference type="NCBI Taxonomy" id="206335"/>
    <lineage>
        <taxon>Eukaryota</taxon>
        <taxon>Fungi</taxon>
        <taxon>Dikarya</taxon>
        <taxon>Basidiomycota</taxon>
        <taxon>Agaricomycotina</taxon>
        <taxon>Agaricomycetes</taxon>
        <taxon>Agaricomycetidae</taxon>
        <taxon>Agaricales</taxon>
        <taxon>Marasmiineae</taxon>
        <taxon>Omphalotaceae</taxon>
        <taxon>Rhodocollybia</taxon>
    </lineage>
</organism>
<protein>
    <submittedName>
        <fullName evidence="2">Uncharacterized protein</fullName>
    </submittedName>
</protein>
<keyword evidence="3" id="KW-1185">Reference proteome</keyword>
<feature type="compositionally biased region" description="Basic and acidic residues" evidence="1">
    <location>
        <begin position="283"/>
        <end position="298"/>
    </location>
</feature>
<feature type="region of interest" description="Disordered" evidence="1">
    <location>
        <begin position="1"/>
        <end position="23"/>
    </location>
</feature>
<evidence type="ECO:0000313" key="2">
    <source>
        <dbReference type="EMBL" id="KAF9047226.1"/>
    </source>
</evidence>
<reference evidence="2" key="1">
    <citation type="submission" date="2020-11" db="EMBL/GenBank/DDBJ databases">
        <authorList>
            <consortium name="DOE Joint Genome Institute"/>
            <person name="Ahrendt S."/>
            <person name="Riley R."/>
            <person name="Andreopoulos W."/>
            <person name="Labutti K."/>
            <person name="Pangilinan J."/>
            <person name="Ruiz-Duenas F.J."/>
            <person name="Barrasa J.M."/>
            <person name="Sanchez-Garcia M."/>
            <person name="Camarero S."/>
            <person name="Miyauchi S."/>
            <person name="Serrano A."/>
            <person name="Linde D."/>
            <person name="Babiker R."/>
            <person name="Drula E."/>
            <person name="Ayuso-Fernandez I."/>
            <person name="Pacheco R."/>
            <person name="Padilla G."/>
            <person name="Ferreira P."/>
            <person name="Barriuso J."/>
            <person name="Kellner H."/>
            <person name="Castanera R."/>
            <person name="Alfaro M."/>
            <person name="Ramirez L."/>
            <person name="Pisabarro A.G."/>
            <person name="Kuo A."/>
            <person name="Tritt A."/>
            <person name="Lipzen A."/>
            <person name="He G."/>
            <person name="Yan M."/>
            <person name="Ng V."/>
            <person name="Cullen D."/>
            <person name="Martin F."/>
            <person name="Rosso M.-N."/>
            <person name="Henrissat B."/>
            <person name="Hibbett D."/>
            <person name="Martinez A.T."/>
            <person name="Grigoriev I.V."/>
        </authorList>
    </citation>
    <scope>NUCLEOTIDE SEQUENCE</scope>
    <source>
        <strain evidence="2">AH 40177</strain>
    </source>
</reference>
<dbReference type="OrthoDB" id="3003360at2759"/>
<gene>
    <name evidence="2" type="ORF">BDP27DRAFT_1434390</name>
</gene>
<dbReference type="AlphaFoldDB" id="A0A9P5TWW3"/>
<sequence length="298" mass="32634">MSSSNTDSISNNETATKVTLPSDNVEADMHHVATLVKALENGAEMDASYEAIFRAVTENAKSRDALMKAMTDSTKLHVFVLPSQSMVADFPNPVEITSDFKASEDIAPTRVVKKLTPPYGTKGFSNEVYQVATDWILDVYAYRHANSNNVTVIVLHSGSTSAPVTRALFSLWTTPETAHKFHYPTAYDSQLGDGEYSYHISYTHLINMIGPDGKNPIPVELIYDETIIAQQITFGTGFPKLTFEQGPGRIHGMSVFNSSFEVGTSIFIALGDPKVPRTPPPVWEDRSLGVDQGGCEHV</sequence>